<comment type="caution">
    <text evidence="3">The sequence shown here is derived from an EMBL/GenBank/DDBJ whole genome shotgun (WGS) entry which is preliminary data.</text>
</comment>
<evidence type="ECO:0000256" key="2">
    <source>
        <dbReference type="ARBA" id="ARBA00023002"/>
    </source>
</evidence>
<proteinExistence type="inferred from homology"/>
<dbReference type="SUPFAM" id="SSF51735">
    <property type="entry name" value="NAD(P)-binding Rossmann-fold domains"/>
    <property type="match status" value="1"/>
</dbReference>
<dbReference type="AlphaFoldDB" id="A0A0L1JN51"/>
<dbReference type="InterPro" id="IPR020904">
    <property type="entry name" value="Sc_DH/Rdtase_CS"/>
</dbReference>
<dbReference type="PANTHER" id="PTHR44169:SF6">
    <property type="entry name" value="NADPH-DEPENDENT 1-ACYLDIHYDROXYACETONE PHOSPHATE REDUCTASE"/>
    <property type="match status" value="1"/>
</dbReference>
<dbReference type="Pfam" id="PF00106">
    <property type="entry name" value="adh_short"/>
    <property type="match status" value="1"/>
</dbReference>
<name>A0A0L1JN51_9RHOB</name>
<dbReference type="InterPro" id="IPR036291">
    <property type="entry name" value="NAD(P)-bd_dom_sf"/>
</dbReference>
<keyword evidence="2" id="KW-0560">Oxidoreductase</keyword>
<evidence type="ECO:0000313" key="4">
    <source>
        <dbReference type="Proteomes" id="UP000036938"/>
    </source>
</evidence>
<accession>A0A0L1JN51</accession>
<evidence type="ECO:0000256" key="1">
    <source>
        <dbReference type="ARBA" id="ARBA00006484"/>
    </source>
</evidence>
<reference evidence="3 4" key="1">
    <citation type="journal article" date="2015" name="Int. J. Syst. Evol. Microbiol.">
        <title>Aestuariivita atlantica sp. nov., isolated from deep sea sediment of the Atlantic Ocean.</title>
        <authorList>
            <person name="Li G."/>
            <person name="Lai Q."/>
            <person name="Du Y."/>
            <person name="Liu X."/>
            <person name="Sun F."/>
            <person name="Shao Z."/>
        </authorList>
    </citation>
    <scope>NUCLEOTIDE SEQUENCE [LARGE SCALE GENOMIC DNA]</scope>
    <source>
        <strain evidence="3 4">22II-S11-z3</strain>
    </source>
</reference>
<organism evidence="3 4">
    <name type="scientific">Pseudaestuariivita atlantica</name>
    <dbReference type="NCBI Taxonomy" id="1317121"/>
    <lineage>
        <taxon>Bacteria</taxon>
        <taxon>Pseudomonadati</taxon>
        <taxon>Pseudomonadota</taxon>
        <taxon>Alphaproteobacteria</taxon>
        <taxon>Rhodobacterales</taxon>
        <taxon>Paracoccaceae</taxon>
        <taxon>Pseudaestuariivita</taxon>
    </lineage>
</organism>
<dbReference type="Proteomes" id="UP000036938">
    <property type="component" value="Unassembled WGS sequence"/>
</dbReference>
<evidence type="ECO:0000313" key="3">
    <source>
        <dbReference type="EMBL" id="KNG93181.1"/>
    </source>
</evidence>
<protein>
    <submittedName>
        <fullName evidence="3">Oxidoreductase</fullName>
    </submittedName>
</protein>
<dbReference type="OrthoDB" id="9793825at2"/>
<dbReference type="InterPro" id="IPR002347">
    <property type="entry name" value="SDR_fam"/>
</dbReference>
<dbReference type="PANTHER" id="PTHR44169">
    <property type="entry name" value="NADPH-DEPENDENT 1-ACYLDIHYDROXYACETONE PHOSPHATE REDUCTASE"/>
    <property type="match status" value="1"/>
</dbReference>
<dbReference type="PATRIC" id="fig|1317121.7.peg.3109"/>
<dbReference type="CDD" id="cd05374">
    <property type="entry name" value="17beta-HSD-like_SDR_c"/>
    <property type="match status" value="1"/>
</dbReference>
<comment type="similarity">
    <text evidence="1">Belongs to the short-chain dehydrogenases/reductases (SDR) family.</text>
</comment>
<dbReference type="STRING" id="1317121.ATO11_12015"/>
<dbReference type="PRINTS" id="PR00081">
    <property type="entry name" value="GDHRDH"/>
</dbReference>
<dbReference type="RefSeq" id="WP_050531138.1">
    <property type="nucleotide sequence ID" value="NZ_AQQZ01000005.1"/>
</dbReference>
<dbReference type="PROSITE" id="PS00061">
    <property type="entry name" value="ADH_SHORT"/>
    <property type="match status" value="1"/>
</dbReference>
<dbReference type="EMBL" id="AQQZ01000005">
    <property type="protein sequence ID" value="KNG93181.1"/>
    <property type="molecule type" value="Genomic_DNA"/>
</dbReference>
<gene>
    <name evidence="3" type="ORF">ATO11_12015</name>
</gene>
<keyword evidence="4" id="KW-1185">Reference proteome</keyword>
<dbReference type="GO" id="GO:0016491">
    <property type="term" value="F:oxidoreductase activity"/>
    <property type="evidence" value="ECO:0007669"/>
    <property type="project" value="UniProtKB-KW"/>
</dbReference>
<sequence>MTDKSILITGCSSGIGYDAAIGLRERGWRVFASCRQAQDCKRLEELGFQSPRMDYADPASLEAGLETVLSDTGGTLDAVFHNGAYALPGPVEDLPTDGMRAIFEANFFGWHDLTCRIIPVMRAQGHGRIILNSSVLGFAPMRWRGAYNSTKFALEGWADTLRMEMADTGIRIVLIQPGPIRTKIRENSIPHFEKWVDWENSARVDQYRSGLLDALYKGQEGTPFELEPEAVTAKLVHALESLRPRSHYKVTTPTYMMAALKRVLPRRAMDWVLSKG</sequence>
<dbReference type="Gene3D" id="3.40.50.720">
    <property type="entry name" value="NAD(P)-binding Rossmann-like Domain"/>
    <property type="match status" value="1"/>
</dbReference>